<feature type="compositionally biased region" description="Low complexity" evidence="1">
    <location>
        <begin position="53"/>
        <end position="65"/>
    </location>
</feature>
<proteinExistence type="predicted"/>
<feature type="region of interest" description="Disordered" evidence="1">
    <location>
        <begin position="22"/>
        <end position="77"/>
    </location>
</feature>
<evidence type="ECO:0000313" key="3">
    <source>
        <dbReference type="Proteomes" id="UP000075884"/>
    </source>
</evidence>
<reference evidence="2" key="2">
    <citation type="submission" date="2020-05" db="UniProtKB">
        <authorList>
            <consortium name="EnsemblMetazoa"/>
        </authorList>
    </citation>
    <scope>IDENTIFICATION</scope>
    <source>
        <strain evidence="2">WRAIR2</strain>
    </source>
</reference>
<protein>
    <submittedName>
        <fullName evidence="2">Uncharacterized protein</fullName>
    </submittedName>
</protein>
<organism evidence="2 3">
    <name type="scientific">Anopheles dirus</name>
    <dbReference type="NCBI Taxonomy" id="7168"/>
    <lineage>
        <taxon>Eukaryota</taxon>
        <taxon>Metazoa</taxon>
        <taxon>Ecdysozoa</taxon>
        <taxon>Arthropoda</taxon>
        <taxon>Hexapoda</taxon>
        <taxon>Insecta</taxon>
        <taxon>Pterygota</taxon>
        <taxon>Neoptera</taxon>
        <taxon>Endopterygota</taxon>
        <taxon>Diptera</taxon>
        <taxon>Nematocera</taxon>
        <taxon>Culicoidea</taxon>
        <taxon>Culicidae</taxon>
        <taxon>Anophelinae</taxon>
        <taxon>Anopheles</taxon>
    </lineage>
</organism>
<sequence>MAPIMNYLGTKGKKMRLQALYSDRETGQEQSSQLESSPNRCYGSETGVKRVASSSYSTASGSDPSESNCTPEPMAPAISSSTTAAKVLSELKEEVTRLIDQSIQKIELDWTQNFKQMLNDADKIGTPEPVPDMTTCVEDTAKSLHPDGDRGQVGYREQNLQVLQTEMFGASKRQTRIKLLNEVRDLVDRLKDMEMLEE</sequence>
<reference evidence="3" key="1">
    <citation type="submission" date="2013-03" db="EMBL/GenBank/DDBJ databases">
        <title>The Genome Sequence of Anopheles dirus WRAIR2.</title>
        <authorList>
            <consortium name="The Broad Institute Genomics Platform"/>
            <person name="Neafsey D.E."/>
            <person name="Walton C."/>
            <person name="Walker B."/>
            <person name="Young S.K."/>
            <person name="Zeng Q."/>
            <person name="Gargeya S."/>
            <person name="Fitzgerald M."/>
            <person name="Haas B."/>
            <person name="Abouelleil A."/>
            <person name="Allen A.W."/>
            <person name="Alvarado L."/>
            <person name="Arachchi H.M."/>
            <person name="Berlin A.M."/>
            <person name="Chapman S.B."/>
            <person name="Gainer-Dewar J."/>
            <person name="Goldberg J."/>
            <person name="Griggs A."/>
            <person name="Gujja S."/>
            <person name="Hansen M."/>
            <person name="Howarth C."/>
            <person name="Imamovic A."/>
            <person name="Ireland A."/>
            <person name="Larimer J."/>
            <person name="McCowan C."/>
            <person name="Murphy C."/>
            <person name="Pearson M."/>
            <person name="Poon T.W."/>
            <person name="Priest M."/>
            <person name="Roberts A."/>
            <person name="Saif S."/>
            <person name="Shea T."/>
            <person name="Sisk P."/>
            <person name="Sykes S."/>
            <person name="Wortman J."/>
            <person name="Nusbaum C."/>
            <person name="Birren B."/>
        </authorList>
    </citation>
    <scope>NUCLEOTIDE SEQUENCE [LARGE SCALE GENOMIC DNA]</scope>
    <source>
        <strain evidence="3">WRAIR2</strain>
    </source>
</reference>
<dbReference type="Proteomes" id="UP000075884">
    <property type="component" value="Unassembled WGS sequence"/>
</dbReference>
<accession>A0A182N7R4</accession>
<dbReference type="EnsemblMetazoa" id="ADIR003688-RA">
    <property type="protein sequence ID" value="ADIR003688-PA"/>
    <property type="gene ID" value="ADIR003688"/>
</dbReference>
<feature type="compositionally biased region" description="Polar residues" evidence="1">
    <location>
        <begin position="28"/>
        <end position="39"/>
    </location>
</feature>
<keyword evidence="3" id="KW-1185">Reference proteome</keyword>
<evidence type="ECO:0000256" key="1">
    <source>
        <dbReference type="SAM" id="MobiDB-lite"/>
    </source>
</evidence>
<name>A0A182N7R4_9DIPT</name>
<evidence type="ECO:0000313" key="2">
    <source>
        <dbReference type="EnsemblMetazoa" id="ADIR003688-PA"/>
    </source>
</evidence>
<dbReference type="VEuPathDB" id="VectorBase:ADIR003688"/>
<dbReference type="AlphaFoldDB" id="A0A182N7R4"/>